<dbReference type="PROSITE" id="PS51419">
    <property type="entry name" value="RAB"/>
    <property type="match status" value="1"/>
</dbReference>
<dbReference type="SMART" id="SM00175">
    <property type="entry name" value="RAB"/>
    <property type="match status" value="1"/>
</dbReference>
<evidence type="ECO:0000313" key="3">
    <source>
        <dbReference type="EMBL" id="CAG5132620.1"/>
    </source>
</evidence>
<dbReference type="PANTHER" id="PTHR24072">
    <property type="entry name" value="RHO FAMILY GTPASE"/>
    <property type="match status" value="1"/>
</dbReference>
<dbReference type="EMBL" id="CAJHNH020005534">
    <property type="protein sequence ID" value="CAG5132620.1"/>
    <property type="molecule type" value="Genomic_DNA"/>
</dbReference>
<comment type="caution">
    <text evidence="3">The sequence shown here is derived from an EMBL/GenBank/DDBJ whole genome shotgun (WGS) entry which is preliminary data.</text>
</comment>
<dbReference type="InterPro" id="IPR027417">
    <property type="entry name" value="P-loop_NTPase"/>
</dbReference>
<dbReference type="AlphaFoldDB" id="A0A8S3ZX60"/>
<keyword evidence="1" id="KW-0547">Nucleotide-binding</keyword>
<accession>A0A8S3ZX60</accession>
<evidence type="ECO:0000256" key="1">
    <source>
        <dbReference type="ARBA" id="ARBA00022741"/>
    </source>
</evidence>
<sequence>MAEIRRKLVVIGDGTCGKTCLLIVYTNNQFPQTYLPTVFETFVKDLVVNDRQIQLGLWDTAGQDDYDRLRPLSYYDTDILLICFSISDPDSFNNVTDKWYPEAKHYCPGVPIILVGNKKDLRNDPETLAELTRKRQSPVTTEDGKALAARIGAVAYMECSAKNNEGVREIFEKAASHPIKYYKNYKGRFCRIF</sequence>
<dbReference type="InterPro" id="IPR003578">
    <property type="entry name" value="Small_GTPase_Rho"/>
</dbReference>
<gene>
    <name evidence="3" type="ORF">CUNI_LOCUS18178</name>
</gene>
<dbReference type="PRINTS" id="PR00449">
    <property type="entry name" value="RASTRNSFRMNG"/>
</dbReference>
<dbReference type="NCBIfam" id="TIGR00231">
    <property type="entry name" value="small_GTP"/>
    <property type="match status" value="1"/>
</dbReference>
<dbReference type="FunFam" id="3.40.50.300:FF:000118">
    <property type="entry name" value="Rho-related GTP-binding protein RhoG"/>
    <property type="match status" value="1"/>
</dbReference>
<dbReference type="SMART" id="SM00174">
    <property type="entry name" value="RHO"/>
    <property type="match status" value="1"/>
</dbReference>
<dbReference type="GO" id="GO:0003924">
    <property type="term" value="F:GTPase activity"/>
    <property type="evidence" value="ECO:0007669"/>
    <property type="project" value="InterPro"/>
</dbReference>
<protein>
    <submittedName>
        <fullName evidence="3">Uncharacterized protein</fullName>
    </submittedName>
</protein>
<reference evidence="3" key="1">
    <citation type="submission" date="2021-04" db="EMBL/GenBank/DDBJ databases">
        <authorList>
            <consortium name="Molecular Ecology Group"/>
        </authorList>
    </citation>
    <scope>NUCLEOTIDE SEQUENCE</scope>
</reference>
<dbReference type="OrthoDB" id="8830751at2759"/>
<dbReference type="CDD" id="cd00157">
    <property type="entry name" value="Rho"/>
    <property type="match status" value="1"/>
</dbReference>
<dbReference type="GO" id="GO:0007264">
    <property type="term" value="P:small GTPase-mediated signal transduction"/>
    <property type="evidence" value="ECO:0007669"/>
    <property type="project" value="InterPro"/>
</dbReference>
<dbReference type="Pfam" id="PF00071">
    <property type="entry name" value="Ras"/>
    <property type="match status" value="1"/>
</dbReference>
<dbReference type="GO" id="GO:0005525">
    <property type="term" value="F:GTP binding"/>
    <property type="evidence" value="ECO:0007669"/>
    <property type="project" value="UniProtKB-KW"/>
</dbReference>
<proteinExistence type="predicted"/>
<keyword evidence="2" id="KW-0342">GTP-binding</keyword>
<dbReference type="Proteomes" id="UP000678393">
    <property type="component" value="Unassembled WGS sequence"/>
</dbReference>
<evidence type="ECO:0000313" key="4">
    <source>
        <dbReference type="Proteomes" id="UP000678393"/>
    </source>
</evidence>
<keyword evidence="4" id="KW-1185">Reference proteome</keyword>
<dbReference type="Gene3D" id="3.40.50.300">
    <property type="entry name" value="P-loop containing nucleotide triphosphate hydrolases"/>
    <property type="match status" value="1"/>
</dbReference>
<dbReference type="InterPro" id="IPR005225">
    <property type="entry name" value="Small_GTP-bd"/>
</dbReference>
<dbReference type="PROSITE" id="PS51420">
    <property type="entry name" value="RHO"/>
    <property type="match status" value="1"/>
</dbReference>
<dbReference type="InterPro" id="IPR001806">
    <property type="entry name" value="Small_GTPase"/>
</dbReference>
<evidence type="ECO:0000256" key="2">
    <source>
        <dbReference type="ARBA" id="ARBA00023134"/>
    </source>
</evidence>
<name>A0A8S3ZX60_9EUPU</name>
<dbReference type="SMART" id="SM00173">
    <property type="entry name" value="RAS"/>
    <property type="match status" value="1"/>
</dbReference>
<dbReference type="PROSITE" id="PS51421">
    <property type="entry name" value="RAS"/>
    <property type="match status" value="1"/>
</dbReference>
<organism evidence="3 4">
    <name type="scientific">Candidula unifasciata</name>
    <dbReference type="NCBI Taxonomy" id="100452"/>
    <lineage>
        <taxon>Eukaryota</taxon>
        <taxon>Metazoa</taxon>
        <taxon>Spiralia</taxon>
        <taxon>Lophotrochozoa</taxon>
        <taxon>Mollusca</taxon>
        <taxon>Gastropoda</taxon>
        <taxon>Heterobranchia</taxon>
        <taxon>Euthyneura</taxon>
        <taxon>Panpulmonata</taxon>
        <taxon>Eupulmonata</taxon>
        <taxon>Stylommatophora</taxon>
        <taxon>Helicina</taxon>
        <taxon>Helicoidea</taxon>
        <taxon>Geomitridae</taxon>
        <taxon>Candidula</taxon>
    </lineage>
</organism>
<dbReference type="SUPFAM" id="SSF52540">
    <property type="entry name" value="P-loop containing nucleoside triphosphate hydrolases"/>
    <property type="match status" value="1"/>
</dbReference>